<organism evidence="4 5">
    <name type="scientific">Pirellula staleyi (strain ATCC 27377 / DSM 6068 / ICPB 4128)</name>
    <name type="common">Pirella staleyi</name>
    <dbReference type="NCBI Taxonomy" id="530564"/>
    <lineage>
        <taxon>Bacteria</taxon>
        <taxon>Pseudomonadati</taxon>
        <taxon>Planctomycetota</taxon>
        <taxon>Planctomycetia</taxon>
        <taxon>Pirellulales</taxon>
        <taxon>Pirellulaceae</taxon>
        <taxon>Pirellula</taxon>
    </lineage>
</organism>
<dbReference type="STRING" id="530564.Psta_3486"/>
<keyword evidence="2" id="KW-0472">Membrane</keyword>
<dbReference type="EC" id="3.1.1.53" evidence="4"/>
<reference evidence="4 5" key="1">
    <citation type="journal article" date="2009" name="Stand. Genomic Sci.">
        <title>Complete genome sequence of Pirellula staleyi type strain (ATCC 27377).</title>
        <authorList>
            <person name="Clum A."/>
            <person name="Tindall B.J."/>
            <person name="Sikorski J."/>
            <person name="Ivanova N."/>
            <person name="Mavrommatis K."/>
            <person name="Lucas S."/>
            <person name="Glavina del Rio T."/>
            <person name="Nolan M."/>
            <person name="Chen F."/>
            <person name="Tice H."/>
            <person name="Pitluck S."/>
            <person name="Cheng J.F."/>
            <person name="Chertkov O."/>
            <person name="Brettin T."/>
            <person name="Han C."/>
            <person name="Detter J.C."/>
            <person name="Kuske C."/>
            <person name="Bruce D."/>
            <person name="Goodwin L."/>
            <person name="Ovchinikova G."/>
            <person name="Pati A."/>
            <person name="Mikhailova N."/>
            <person name="Chen A."/>
            <person name="Palaniappan K."/>
            <person name="Land M."/>
            <person name="Hauser L."/>
            <person name="Chang Y.J."/>
            <person name="Jeffries C.D."/>
            <person name="Chain P."/>
            <person name="Rohde M."/>
            <person name="Goker M."/>
            <person name="Bristow J."/>
            <person name="Eisen J.A."/>
            <person name="Markowitz V."/>
            <person name="Hugenholtz P."/>
            <person name="Kyrpides N.C."/>
            <person name="Klenk H.P."/>
            <person name="Lapidus A."/>
        </authorList>
    </citation>
    <scope>NUCLEOTIDE SEQUENCE [LARGE SCALE GENOMIC DNA]</scope>
    <source>
        <strain evidence="5">ATCC 27377 / DSM 6068 / ICPB 4128</strain>
    </source>
</reference>
<dbReference type="HOGENOM" id="CLU_015150_2_0_0"/>
<protein>
    <submittedName>
        <fullName evidence="4">Sialate O-acetylesterase</fullName>
        <ecNumber evidence="4">3.1.1.53</ecNumber>
    </submittedName>
</protein>
<evidence type="ECO:0000256" key="1">
    <source>
        <dbReference type="ARBA" id="ARBA00022801"/>
    </source>
</evidence>
<keyword evidence="1 4" id="KW-0378">Hydrolase</keyword>
<keyword evidence="2" id="KW-1133">Transmembrane helix</keyword>
<dbReference type="GO" id="GO:0001681">
    <property type="term" value="F:sialate O-acetylesterase activity"/>
    <property type="evidence" value="ECO:0007669"/>
    <property type="project" value="UniProtKB-EC"/>
</dbReference>
<dbReference type="InterPro" id="IPR036514">
    <property type="entry name" value="SGNH_hydro_sf"/>
</dbReference>
<keyword evidence="2" id="KW-0812">Transmembrane</keyword>
<keyword evidence="5" id="KW-1185">Reference proteome</keyword>
<evidence type="ECO:0000259" key="3">
    <source>
        <dbReference type="Pfam" id="PF03629"/>
    </source>
</evidence>
<dbReference type="InterPro" id="IPR039329">
    <property type="entry name" value="SIAE"/>
</dbReference>
<dbReference type="PANTHER" id="PTHR22901:SF0">
    <property type="entry name" value="SIALATE O-ACETYLESTERASE"/>
    <property type="match status" value="1"/>
</dbReference>
<evidence type="ECO:0000256" key="2">
    <source>
        <dbReference type="SAM" id="Phobius"/>
    </source>
</evidence>
<dbReference type="Gene3D" id="3.40.50.1110">
    <property type="entry name" value="SGNH hydrolase"/>
    <property type="match status" value="1"/>
</dbReference>
<dbReference type="AlphaFoldDB" id="D2QYI9"/>
<dbReference type="eggNOG" id="COG2755">
    <property type="taxonomic scope" value="Bacteria"/>
</dbReference>
<gene>
    <name evidence="4" type="ordered locus">Psta_3486</name>
</gene>
<dbReference type="EMBL" id="CP001848">
    <property type="protein sequence ID" value="ADB18148.1"/>
    <property type="molecule type" value="Genomic_DNA"/>
</dbReference>
<evidence type="ECO:0000313" key="4">
    <source>
        <dbReference type="EMBL" id="ADB18148.1"/>
    </source>
</evidence>
<proteinExistence type="predicted"/>
<dbReference type="Proteomes" id="UP000001887">
    <property type="component" value="Chromosome"/>
</dbReference>
<evidence type="ECO:0000313" key="5">
    <source>
        <dbReference type="Proteomes" id="UP000001887"/>
    </source>
</evidence>
<dbReference type="InterPro" id="IPR005181">
    <property type="entry name" value="SASA"/>
</dbReference>
<sequence precursor="true">MVASVDLETRILQPQHFEQTTNVSRKKNRMPLSKVFSSMVASVLALSMLSATQLAAAAELRLAGVFGDHMVLQREKPITIWGWGEVGTEVRVTFADQTSRAKVDAGGRWQVVLNPMASSHEARELVCSSSDKQITVRDVVVGEVWLASGQSNMAMTLKSVADRLTQAQDDIRAADHSSLRFRRIDEPASRETVADIPPKSWTVCSPTHAGSFSAAAFYFASKLQRELDVPVGIIDSSRGGTPIEPFIPREAFQGHPTLEQELALGDREDLLGIWKLAGGVRARDANWLPGRLFHSRLAPMKQFAVRGAIWYQGESNCGIEEDPRDYQHKMRGLIQGWRDAFGNRSMPVYFVQLPGSGASPNWPYLREQQRLSCNLPHTGMVVTIDLLDGDIHPPNKIDVGDRLARWALAGPYEKKLTPSGPLFDRVEIDDSQVIVHFQYAESGLMFAEKQGLDAPVEKRDGKLSHFELADAEGVWHPADATIVKRSVAVQSKAVHRPVALRYGYELSPQHCHLYNRDGLPAAPFCSNPKLLTEPVIRTE</sequence>
<feature type="transmembrane region" description="Helical" evidence="2">
    <location>
        <begin position="35"/>
        <end position="56"/>
    </location>
</feature>
<feature type="domain" description="Sialate O-acetylesterase" evidence="3">
    <location>
        <begin position="271"/>
        <end position="405"/>
    </location>
</feature>
<accession>D2QYI9</accession>
<dbReference type="KEGG" id="psl:Psta_3486"/>
<dbReference type="GO" id="GO:0005975">
    <property type="term" value="P:carbohydrate metabolic process"/>
    <property type="evidence" value="ECO:0007669"/>
    <property type="project" value="TreeGrafter"/>
</dbReference>
<dbReference type="Pfam" id="PF03629">
    <property type="entry name" value="SASA"/>
    <property type="match status" value="1"/>
</dbReference>
<dbReference type="PANTHER" id="PTHR22901">
    <property type="entry name" value="SIALATE O-ACETYLESTERASE"/>
    <property type="match status" value="1"/>
</dbReference>
<dbReference type="SUPFAM" id="SSF52266">
    <property type="entry name" value="SGNH hydrolase"/>
    <property type="match status" value="1"/>
</dbReference>
<name>D2QYI9_PIRSD</name>